<dbReference type="InterPro" id="IPR029053">
    <property type="entry name" value="Viral_coat"/>
</dbReference>
<sequence>MPGLKRSNAMPYVPAQVRLALNQAGVRGIRRKRSRMAGTYANPKPPLSRSNINSDTTKFKTFARAVVPMVNVMTTPGLQLDSIDRGSSDLERIGSKWKVLAVHFRGSVQGSMVPGGVPLTTAGYFVVWDKQPNKTAALFGDVFSGSDAAASFALGSNDDRFVILKHRRFNITMQDSTGDANDNSQHQLDDYIKLGAGKVCHSTLGTTSGLITNRTTGALLLFPYSDKGSGQFEPVMTFGYRTYFEDC</sequence>
<evidence type="ECO:0000256" key="1">
    <source>
        <dbReference type="SAM" id="MobiDB-lite"/>
    </source>
</evidence>
<accession>S4TEM0</accession>
<dbReference type="Pfam" id="PF00844">
    <property type="entry name" value="Gemini_coat"/>
    <property type="match status" value="1"/>
</dbReference>
<evidence type="ECO:0008006" key="3">
    <source>
        <dbReference type="Google" id="ProtNLM"/>
    </source>
</evidence>
<feature type="region of interest" description="Disordered" evidence="1">
    <location>
        <begin position="35"/>
        <end position="54"/>
    </location>
</feature>
<dbReference type="InterPro" id="IPR000263">
    <property type="entry name" value="GV_A/BR1_coat"/>
</dbReference>
<organism evidence="2">
    <name type="scientific">uncultured marine virus</name>
    <dbReference type="NCBI Taxonomy" id="186617"/>
    <lineage>
        <taxon>Viruses</taxon>
        <taxon>environmental samples</taxon>
    </lineage>
</organism>
<evidence type="ECO:0000313" key="2">
    <source>
        <dbReference type="EMBL" id="AGA18449.1"/>
    </source>
</evidence>
<dbReference type="GO" id="GO:0019028">
    <property type="term" value="C:viral capsid"/>
    <property type="evidence" value="ECO:0007669"/>
    <property type="project" value="InterPro"/>
</dbReference>
<dbReference type="GO" id="GO:0005198">
    <property type="term" value="F:structural molecule activity"/>
    <property type="evidence" value="ECO:0007669"/>
    <property type="project" value="InterPro"/>
</dbReference>
<name>S4TEM0_9VIRU</name>
<reference evidence="2" key="1">
    <citation type="journal article" date="2013" name="ISME J.">
        <title>Previously unknown and highly divergent ssDNA viruses populate the oceans.</title>
        <authorList>
            <person name="Labonte J.M."/>
            <person name="Suttle C.A."/>
        </authorList>
    </citation>
    <scope>NUCLEOTIDE SEQUENCE</scope>
</reference>
<dbReference type="EMBL" id="JX904583">
    <property type="protein sequence ID" value="AGA18449.1"/>
    <property type="molecule type" value="Genomic_DNA"/>
</dbReference>
<proteinExistence type="predicted"/>
<protein>
    <recommendedName>
        <fullName evidence="3">Coat protein</fullName>
    </recommendedName>
</protein>
<dbReference type="Gene3D" id="2.60.120.20">
    <property type="match status" value="1"/>
</dbReference>